<evidence type="ECO:0000256" key="7">
    <source>
        <dbReference type="SAM" id="Coils"/>
    </source>
</evidence>
<evidence type="ECO:0000313" key="10">
    <source>
        <dbReference type="Proteomes" id="UP000224634"/>
    </source>
</evidence>
<dbReference type="GO" id="GO:0016746">
    <property type="term" value="F:acyltransferase activity"/>
    <property type="evidence" value="ECO:0007669"/>
    <property type="project" value="UniProtKB-KW"/>
</dbReference>
<gene>
    <name evidence="9" type="ORF">AJ80_01992</name>
</gene>
<comment type="caution">
    <text evidence="9">The sequence shown here is derived from an EMBL/GenBank/DDBJ whole genome shotgun (WGS) entry which is preliminary data.</text>
</comment>
<dbReference type="Proteomes" id="UP000224634">
    <property type="component" value="Unassembled WGS sequence"/>
</dbReference>
<protein>
    <recommendedName>
        <fullName evidence="11">Phospholipid/glycerol acyltransferase domain-containing protein</fullName>
    </recommendedName>
</protein>
<dbReference type="STRING" id="1447883.A0A2B7YRW7"/>
<evidence type="ECO:0000256" key="2">
    <source>
        <dbReference type="ARBA" id="ARBA00022692"/>
    </source>
</evidence>
<accession>A0A2B7YRW7</accession>
<dbReference type="PANTHER" id="PTHR23063:SF60">
    <property type="entry name" value="LYSOPHOSPHATIDIC ACID:OLEOYL-COA ACYLTRANSFERASE 1"/>
    <property type="match status" value="1"/>
</dbReference>
<feature type="transmembrane region" description="Helical" evidence="8">
    <location>
        <begin position="27"/>
        <end position="54"/>
    </location>
</feature>
<dbReference type="OrthoDB" id="272512at2759"/>
<evidence type="ECO:0000256" key="8">
    <source>
        <dbReference type="SAM" id="Phobius"/>
    </source>
</evidence>
<evidence type="ECO:0000256" key="3">
    <source>
        <dbReference type="ARBA" id="ARBA00022989"/>
    </source>
</evidence>
<sequence length="346" mass="38739">MEKFSQFRDRGSGIAPFLPISPDRSGLLLPFHVFLFCLRLPFFISACFSYFFFLQWLPIGSLGRKASLWVLLGIPGIWWVDLQIDGVRKGSLAMHEKRLPQPKTVIASCFTSPIDALYLAAIFDPIFTVSYPYSRKVRQISLLEAMLRALSAPELRPPPNARLVDLATLLKRNPDRVIAVFPECTTTNGKGILRPSPSLVTTPPATKIFPVSIRYSPADITTPVPNTYISFLWRLFSKPTHCIRVRIAESVIMGSTGEPSPQPSSRAARGARRPSYSYNYIDALDASEGNQEENQTLEELNRSLTNEQKALLGQVGEALARLGRVRTVGLGAEEKREFVSLWSKRR</sequence>
<evidence type="ECO:0000256" key="5">
    <source>
        <dbReference type="ARBA" id="ARBA00023136"/>
    </source>
</evidence>
<keyword evidence="6" id="KW-0012">Acyltransferase</keyword>
<dbReference type="EMBL" id="PDNA01000018">
    <property type="protein sequence ID" value="PGH23930.1"/>
    <property type="molecule type" value="Genomic_DNA"/>
</dbReference>
<organism evidence="9 10">
    <name type="scientific">Polytolypa hystricis (strain UAMH7299)</name>
    <dbReference type="NCBI Taxonomy" id="1447883"/>
    <lineage>
        <taxon>Eukaryota</taxon>
        <taxon>Fungi</taxon>
        <taxon>Dikarya</taxon>
        <taxon>Ascomycota</taxon>
        <taxon>Pezizomycotina</taxon>
        <taxon>Eurotiomycetes</taxon>
        <taxon>Eurotiomycetidae</taxon>
        <taxon>Onygenales</taxon>
        <taxon>Onygenales incertae sedis</taxon>
        <taxon>Polytolypa</taxon>
    </lineage>
</organism>
<keyword evidence="1" id="KW-0808">Transferase</keyword>
<keyword evidence="3 8" id="KW-1133">Transmembrane helix</keyword>
<evidence type="ECO:0000256" key="1">
    <source>
        <dbReference type="ARBA" id="ARBA00022679"/>
    </source>
</evidence>
<evidence type="ECO:0008006" key="11">
    <source>
        <dbReference type="Google" id="ProtNLM"/>
    </source>
</evidence>
<dbReference type="PANTHER" id="PTHR23063">
    <property type="entry name" value="PHOSPHOLIPID ACYLTRANSFERASE"/>
    <property type="match status" value="1"/>
</dbReference>
<evidence type="ECO:0000256" key="6">
    <source>
        <dbReference type="ARBA" id="ARBA00023315"/>
    </source>
</evidence>
<proteinExistence type="predicted"/>
<keyword evidence="10" id="KW-1185">Reference proteome</keyword>
<feature type="coiled-coil region" evidence="7">
    <location>
        <begin position="287"/>
        <end position="314"/>
    </location>
</feature>
<dbReference type="SUPFAM" id="SSF69593">
    <property type="entry name" value="Glycerol-3-phosphate (1)-acyltransferase"/>
    <property type="match status" value="1"/>
</dbReference>
<keyword evidence="4" id="KW-0443">Lipid metabolism</keyword>
<dbReference type="GO" id="GO:0006629">
    <property type="term" value="P:lipid metabolic process"/>
    <property type="evidence" value="ECO:0007669"/>
    <property type="project" value="UniProtKB-KW"/>
</dbReference>
<keyword evidence="2 8" id="KW-0812">Transmembrane</keyword>
<keyword evidence="5 8" id="KW-0472">Membrane</keyword>
<reference evidence="9 10" key="1">
    <citation type="submission" date="2017-10" db="EMBL/GenBank/DDBJ databases">
        <title>Comparative genomics in systemic dimorphic fungi from Ajellomycetaceae.</title>
        <authorList>
            <person name="Munoz J.F."/>
            <person name="Mcewen J.G."/>
            <person name="Clay O.K."/>
            <person name="Cuomo C.A."/>
        </authorList>
    </citation>
    <scope>NUCLEOTIDE SEQUENCE [LARGE SCALE GENOMIC DNA]</scope>
    <source>
        <strain evidence="9 10">UAMH7299</strain>
    </source>
</reference>
<evidence type="ECO:0000313" key="9">
    <source>
        <dbReference type="EMBL" id="PGH23930.1"/>
    </source>
</evidence>
<dbReference type="AlphaFoldDB" id="A0A2B7YRW7"/>
<evidence type="ECO:0000256" key="4">
    <source>
        <dbReference type="ARBA" id="ARBA00023098"/>
    </source>
</evidence>
<name>A0A2B7YRW7_POLH7</name>
<keyword evidence="7" id="KW-0175">Coiled coil</keyword>